<protein>
    <submittedName>
        <fullName evidence="1">Uncharacterized protein</fullName>
    </submittedName>
</protein>
<sequence length="921" mass="103789">MLPVSAEVKTSPLQKANFCSRLFVWWINPLFKIGHKRKLEPDDMYSVLPEDHSQHLGEELQGYWDQEVKRAQKDAREPSLVKAIIECYWKSYLIWGMFTFLEEGTRVVQPIFLGKMISYVENYDPTDSAALHEAYGCTAGLSACVLVWAVLHHLYFYHIQRLGMRLRVAVCHMIYRKALRLSSSAMGKTTTGQVVNLLSNDVNRFDQNIVAVGQICVVVDTSLSSINSSNMNKEISKILKSSYLRGMNLASFFTVSKIMIFVTFITNELLDNWITASQVFVVVTLFEALRFSSTLYFPMAIEKVSEAVVSIQRIKNFLLLDEITQCYPLLPSDGKMIVDVQALTASWEKASETPTLQGLSFTVRPGEVLAVAGPVGAGKSSLLSALLGELPPSQGKVSVHGRIAYASQQPWVFPGTVKSNILFGKKYEEDRYEEVIRACALEETENIQVVLPLEDHLEGKVDFKTYKNYFTAGVEWPVIIFLILANIAAQVAYVLQDWWLAYWANVQSDLYFVGYLKEDQDVVFVLNWCLGVYSGLTVSTVLFGITRSLLIFYILVNSSRALHNKMLETILRAPVLFFHRNPIGRILNRFSKDVGHMDDLLPLIFLDFIQTFLLMIGVVGVMVAAIPWIAIPVIPLGIISFFLRRYFLETSRDVKRLECTNVICAIFVTVVAFGALILVECKYRCEYLWSKDQMIPVERVIEYTDLVKEASWELEGRPQPSRPNKGMISFKNVNFRHKLDGPLALRNICGGFYPGKKYGIVGRSGAGKSSLTAALFRLSEPEGGIYIDDILTTSIGLHDLRKKMSVALQEPVLFTGTMRNNLDPFNEHTDEELWNALEEVQLKDTIKNFPGEMNTELAESGLNLSVGQRQLVCLARTILKKNQILIMDKATSNVDPGYGAETQETLNLTSKCGKWKAFSDA</sequence>
<name>A0ACB9UW05_9CETA</name>
<reference evidence="1" key="1">
    <citation type="submission" date="2022-03" db="EMBL/GenBank/DDBJ databases">
        <title>Genomic analyses of argali, domestic sheep and their hybrids provide insights into chromosomal evolution, heterosis and genetic basis of agronomic traits.</title>
        <authorList>
            <person name="Li M."/>
        </authorList>
    </citation>
    <scope>NUCLEOTIDE SEQUENCE</scope>
    <source>
        <strain evidence="1">F1 hybrid</strain>
    </source>
</reference>
<organism evidence="1 2">
    <name type="scientific">Ovis ammon polii x Ovis aries</name>
    <dbReference type="NCBI Taxonomy" id="2918886"/>
    <lineage>
        <taxon>Eukaryota</taxon>
        <taxon>Metazoa</taxon>
        <taxon>Chordata</taxon>
        <taxon>Craniata</taxon>
        <taxon>Vertebrata</taxon>
        <taxon>Euteleostomi</taxon>
        <taxon>Mammalia</taxon>
        <taxon>Eutheria</taxon>
        <taxon>Laurasiatheria</taxon>
        <taxon>Artiodactyla</taxon>
        <taxon>Ruminantia</taxon>
        <taxon>Pecora</taxon>
        <taxon>Bovidae</taxon>
        <taxon>Caprinae</taxon>
        <taxon>Ovis</taxon>
    </lineage>
</organism>
<dbReference type="Proteomes" id="UP001057279">
    <property type="component" value="Linkage Group LG10"/>
</dbReference>
<dbReference type="EMBL" id="CM043035">
    <property type="protein sequence ID" value="KAI4581559.1"/>
    <property type="molecule type" value="Genomic_DNA"/>
</dbReference>
<proteinExistence type="predicted"/>
<keyword evidence="2" id="KW-1185">Reference proteome</keyword>
<evidence type="ECO:0000313" key="2">
    <source>
        <dbReference type="Proteomes" id="UP001057279"/>
    </source>
</evidence>
<accession>A0ACB9UW05</accession>
<gene>
    <name evidence="1" type="ORF">MJG53_010002</name>
</gene>
<comment type="caution">
    <text evidence="1">The sequence shown here is derived from an EMBL/GenBank/DDBJ whole genome shotgun (WGS) entry which is preliminary data.</text>
</comment>
<evidence type="ECO:0000313" key="1">
    <source>
        <dbReference type="EMBL" id="KAI4581559.1"/>
    </source>
</evidence>